<evidence type="ECO:0000259" key="3">
    <source>
        <dbReference type="PROSITE" id="PS51186"/>
    </source>
</evidence>
<dbReference type="Proteomes" id="UP001366166">
    <property type="component" value="Chromosome"/>
</dbReference>
<name>A0AAU9EIA6_9BACT</name>
<sequence length="180" mass="20483">MRYHVGPNGEGKRRPGITVRTMEIDDLAPVFHLGEELFTAEEVPNLYRTWDEFEVVGLFTSDTDYCLVAEEEEQGRMVGFALGTTITKSGSAWKYGHLVWLGVDPAWQEHGVGSRLFNLLRDRYLEAGVRIMMVDTEADNLPAIRFFRKLGFGKPSEHLYMSLNLSGHRAQSHRGHEEGR</sequence>
<dbReference type="PANTHER" id="PTHR43420">
    <property type="entry name" value="ACETYLTRANSFERASE"/>
    <property type="match status" value="1"/>
</dbReference>
<dbReference type="CDD" id="cd04301">
    <property type="entry name" value="NAT_SF"/>
    <property type="match status" value="1"/>
</dbReference>
<evidence type="ECO:0000256" key="1">
    <source>
        <dbReference type="ARBA" id="ARBA00022679"/>
    </source>
</evidence>
<dbReference type="InterPro" id="IPR000182">
    <property type="entry name" value="GNAT_dom"/>
</dbReference>
<dbReference type="AlphaFoldDB" id="A0AAU9EIA6"/>
<organism evidence="4 5">
    <name type="scientific">Desulfoferula mesophila</name>
    <dbReference type="NCBI Taxonomy" id="3058419"/>
    <lineage>
        <taxon>Bacteria</taxon>
        <taxon>Pseudomonadati</taxon>
        <taxon>Thermodesulfobacteriota</taxon>
        <taxon>Desulfarculia</taxon>
        <taxon>Desulfarculales</taxon>
        <taxon>Desulfarculaceae</taxon>
        <taxon>Desulfoferula</taxon>
    </lineage>
</organism>
<accession>A0AAU9EIA6</accession>
<dbReference type="SUPFAM" id="SSF55729">
    <property type="entry name" value="Acyl-CoA N-acyltransferases (Nat)"/>
    <property type="match status" value="1"/>
</dbReference>
<dbReference type="RefSeq" id="WP_338603276.1">
    <property type="nucleotide sequence ID" value="NZ_AP028679.1"/>
</dbReference>
<dbReference type="EMBL" id="AP028679">
    <property type="protein sequence ID" value="BEQ16846.1"/>
    <property type="molecule type" value="Genomic_DNA"/>
</dbReference>
<evidence type="ECO:0000313" key="5">
    <source>
        <dbReference type="Proteomes" id="UP001366166"/>
    </source>
</evidence>
<keyword evidence="5" id="KW-1185">Reference proteome</keyword>
<proteinExistence type="predicted"/>
<dbReference type="KEGG" id="dmp:FAK_39120"/>
<feature type="domain" description="N-acetyltransferase" evidence="3">
    <location>
        <begin position="17"/>
        <end position="166"/>
    </location>
</feature>
<dbReference type="GO" id="GO:0016747">
    <property type="term" value="F:acyltransferase activity, transferring groups other than amino-acyl groups"/>
    <property type="evidence" value="ECO:0007669"/>
    <property type="project" value="InterPro"/>
</dbReference>
<dbReference type="InterPro" id="IPR050680">
    <property type="entry name" value="YpeA/RimI_acetyltransf"/>
</dbReference>
<dbReference type="InterPro" id="IPR016181">
    <property type="entry name" value="Acyl_CoA_acyltransferase"/>
</dbReference>
<protein>
    <recommendedName>
        <fullName evidence="3">N-acetyltransferase domain-containing protein</fullName>
    </recommendedName>
</protein>
<gene>
    <name evidence="4" type="ORF">FAK_39120</name>
</gene>
<keyword evidence="1" id="KW-0808">Transferase</keyword>
<evidence type="ECO:0000313" key="4">
    <source>
        <dbReference type="EMBL" id="BEQ16846.1"/>
    </source>
</evidence>
<reference evidence="5" key="1">
    <citation type="journal article" date="2023" name="Arch. Microbiol.">
        <title>Desulfoferula mesophilus gen. nov. sp. nov., a mesophilic sulfate-reducing bacterium isolated from a brackish lake sediment.</title>
        <authorList>
            <person name="Watanabe T."/>
            <person name="Yabe T."/>
            <person name="Tsuji J.M."/>
            <person name="Fukui M."/>
        </authorList>
    </citation>
    <scope>NUCLEOTIDE SEQUENCE [LARGE SCALE GENOMIC DNA]</scope>
    <source>
        <strain evidence="5">12FAK</strain>
    </source>
</reference>
<dbReference type="PROSITE" id="PS51186">
    <property type="entry name" value="GNAT"/>
    <property type="match status" value="1"/>
</dbReference>
<keyword evidence="2" id="KW-0012">Acyltransferase</keyword>
<evidence type="ECO:0000256" key="2">
    <source>
        <dbReference type="ARBA" id="ARBA00023315"/>
    </source>
</evidence>
<dbReference type="Gene3D" id="3.40.630.30">
    <property type="match status" value="1"/>
</dbReference>
<dbReference type="Pfam" id="PF00583">
    <property type="entry name" value="Acetyltransf_1"/>
    <property type="match status" value="1"/>
</dbReference>